<sequence length="102" mass="11228">MERRSPPVGASSWSAAERQAYANDLGDDRSLIAVTAKSNRSKTDKDPADWLPPADDYVCTYVTDWTTVKTRWGLTADPREKDALQRIAAGCPNNDIAVAFAR</sequence>
<dbReference type="Proteomes" id="UP000617734">
    <property type="component" value="Unassembled WGS sequence"/>
</dbReference>
<evidence type="ECO:0000259" key="1">
    <source>
        <dbReference type="Pfam" id="PF07510"/>
    </source>
</evidence>
<comment type="caution">
    <text evidence="2">The sequence shown here is derived from an EMBL/GenBank/DDBJ whole genome shotgun (WGS) entry which is preliminary data.</text>
</comment>
<keyword evidence="3" id="KW-1185">Reference proteome</keyword>
<gene>
    <name evidence="2" type="ORF">GCM10018781_76550</name>
</gene>
<dbReference type="PANTHER" id="PTHR24094">
    <property type="entry name" value="SECRETED PROTEIN"/>
    <property type="match status" value="1"/>
</dbReference>
<reference evidence="2" key="2">
    <citation type="submission" date="2020-09" db="EMBL/GenBank/DDBJ databases">
        <authorList>
            <person name="Sun Q."/>
            <person name="Ohkuma M."/>
        </authorList>
    </citation>
    <scope>NUCLEOTIDE SEQUENCE</scope>
    <source>
        <strain evidence="2">JCM 4646</strain>
    </source>
</reference>
<accession>A0A918YUP4</accession>
<feature type="domain" description="GmrSD restriction endonucleases C-terminal" evidence="1">
    <location>
        <begin position="9"/>
        <end position="86"/>
    </location>
</feature>
<dbReference type="EMBL" id="BNBO01000082">
    <property type="protein sequence ID" value="GHE25293.1"/>
    <property type="molecule type" value="Genomic_DNA"/>
</dbReference>
<reference evidence="2" key="1">
    <citation type="journal article" date="2014" name="Int. J. Syst. Evol. Microbiol.">
        <title>Complete genome sequence of Corynebacterium casei LMG S-19264T (=DSM 44701T), isolated from a smear-ripened cheese.</title>
        <authorList>
            <consortium name="US DOE Joint Genome Institute (JGI-PGF)"/>
            <person name="Walter F."/>
            <person name="Albersmeier A."/>
            <person name="Kalinowski J."/>
            <person name="Ruckert C."/>
        </authorList>
    </citation>
    <scope>NUCLEOTIDE SEQUENCE</scope>
    <source>
        <strain evidence="2">JCM 4646</strain>
    </source>
</reference>
<dbReference type="InterPro" id="IPR011089">
    <property type="entry name" value="GmrSD_C"/>
</dbReference>
<evidence type="ECO:0000313" key="3">
    <source>
        <dbReference type="Proteomes" id="UP000617734"/>
    </source>
</evidence>
<name>A0A918YUP4_9ACTN</name>
<organism evidence="2 3">
    <name type="scientific">Kitasatospora indigofera</name>
    <dbReference type="NCBI Taxonomy" id="67307"/>
    <lineage>
        <taxon>Bacteria</taxon>
        <taxon>Bacillati</taxon>
        <taxon>Actinomycetota</taxon>
        <taxon>Actinomycetes</taxon>
        <taxon>Kitasatosporales</taxon>
        <taxon>Streptomycetaceae</taxon>
        <taxon>Kitasatospora</taxon>
    </lineage>
</organism>
<dbReference type="AlphaFoldDB" id="A0A918YUP4"/>
<dbReference type="Pfam" id="PF07510">
    <property type="entry name" value="GmrSD_C"/>
    <property type="match status" value="1"/>
</dbReference>
<proteinExistence type="predicted"/>
<dbReference type="PANTHER" id="PTHR24094:SF15">
    <property type="entry name" value="AMP-DEPENDENT SYNTHETASE_LIGASE DOMAIN-CONTAINING PROTEIN-RELATED"/>
    <property type="match status" value="1"/>
</dbReference>
<dbReference type="GeneID" id="95357877"/>
<evidence type="ECO:0000313" key="2">
    <source>
        <dbReference type="EMBL" id="GHE25293.1"/>
    </source>
</evidence>
<protein>
    <recommendedName>
        <fullName evidence="1">GmrSD restriction endonucleases C-terminal domain-containing protein</fullName>
    </recommendedName>
</protein>
<dbReference type="RefSeq" id="WP_229928082.1">
    <property type="nucleotide sequence ID" value="NZ_BNBO01000082.1"/>
</dbReference>